<dbReference type="EMBL" id="LAZR01000306">
    <property type="protein sequence ID" value="KKN75635.1"/>
    <property type="molecule type" value="Genomic_DNA"/>
</dbReference>
<gene>
    <name evidence="1" type="ORF">LCGC14_0378730</name>
</gene>
<proteinExistence type="predicted"/>
<protein>
    <submittedName>
        <fullName evidence="1">Uncharacterized protein</fullName>
    </submittedName>
</protein>
<sequence>MEHTPEPWHLYVQPGGGHIAVLHDKEGEFGNEGIAFMDAVLIGTKYTAKRRANARRIIACVNACAGIPTAVLETQNVQSIAEVTP</sequence>
<dbReference type="AlphaFoldDB" id="A0A0F9T2W1"/>
<accession>A0A0F9T2W1</accession>
<evidence type="ECO:0000313" key="1">
    <source>
        <dbReference type="EMBL" id="KKN75635.1"/>
    </source>
</evidence>
<reference evidence="1" key="1">
    <citation type="journal article" date="2015" name="Nature">
        <title>Complex archaea that bridge the gap between prokaryotes and eukaryotes.</title>
        <authorList>
            <person name="Spang A."/>
            <person name="Saw J.H."/>
            <person name="Jorgensen S.L."/>
            <person name="Zaremba-Niedzwiedzka K."/>
            <person name="Martijn J."/>
            <person name="Lind A.E."/>
            <person name="van Eijk R."/>
            <person name="Schleper C."/>
            <person name="Guy L."/>
            <person name="Ettema T.J."/>
        </authorList>
    </citation>
    <scope>NUCLEOTIDE SEQUENCE</scope>
</reference>
<name>A0A0F9T2W1_9ZZZZ</name>
<comment type="caution">
    <text evidence="1">The sequence shown here is derived from an EMBL/GenBank/DDBJ whole genome shotgun (WGS) entry which is preliminary data.</text>
</comment>
<organism evidence="1">
    <name type="scientific">marine sediment metagenome</name>
    <dbReference type="NCBI Taxonomy" id="412755"/>
    <lineage>
        <taxon>unclassified sequences</taxon>
        <taxon>metagenomes</taxon>
        <taxon>ecological metagenomes</taxon>
    </lineage>
</organism>